<keyword evidence="5" id="KW-1185">Reference proteome</keyword>
<dbReference type="Proteomes" id="UP000253606">
    <property type="component" value="Chromosome"/>
</dbReference>
<feature type="domain" description="OmpR/PhoB-type" evidence="3">
    <location>
        <begin position="18"/>
        <end position="118"/>
    </location>
</feature>
<dbReference type="PROSITE" id="PS51755">
    <property type="entry name" value="OMPR_PHOB"/>
    <property type="match status" value="1"/>
</dbReference>
<accession>A0A2Z5G577</accession>
<organism evidence="4 5">
    <name type="scientific">Acidisarcina polymorpha</name>
    <dbReference type="NCBI Taxonomy" id="2211140"/>
    <lineage>
        <taxon>Bacteria</taxon>
        <taxon>Pseudomonadati</taxon>
        <taxon>Acidobacteriota</taxon>
        <taxon>Terriglobia</taxon>
        <taxon>Terriglobales</taxon>
        <taxon>Acidobacteriaceae</taxon>
        <taxon>Acidisarcina</taxon>
    </lineage>
</organism>
<dbReference type="EMBL" id="CP030840">
    <property type="protein sequence ID" value="AXC13696.1"/>
    <property type="molecule type" value="Genomic_DNA"/>
</dbReference>
<dbReference type="SMART" id="SM00862">
    <property type="entry name" value="Trans_reg_C"/>
    <property type="match status" value="1"/>
</dbReference>
<dbReference type="GO" id="GO:0003677">
    <property type="term" value="F:DNA binding"/>
    <property type="evidence" value="ECO:0007669"/>
    <property type="project" value="UniProtKB-UniRule"/>
</dbReference>
<keyword evidence="1 2" id="KW-0238">DNA-binding</keyword>
<dbReference type="AlphaFoldDB" id="A0A2Z5G577"/>
<dbReference type="SUPFAM" id="SSF46894">
    <property type="entry name" value="C-terminal effector domain of the bipartite response regulators"/>
    <property type="match status" value="1"/>
</dbReference>
<dbReference type="CDD" id="cd00383">
    <property type="entry name" value="trans_reg_C"/>
    <property type="match status" value="1"/>
</dbReference>
<dbReference type="KEGG" id="abas:ACPOL_4423"/>
<dbReference type="GO" id="GO:0000160">
    <property type="term" value="P:phosphorelay signal transduction system"/>
    <property type="evidence" value="ECO:0007669"/>
    <property type="project" value="InterPro"/>
</dbReference>
<evidence type="ECO:0000256" key="1">
    <source>
        <dbReference type="ARBA" id="ARBA00023125"/>
    </source>
</evidence>
<name>A0A2Z5G577_9BACT</name>
<gene>
    <name evidence="4" type="ORF">ACPOL_4423</name>
</gene>
<dbReference type="Gene3D" id="1.10.10.10">
    <property type="entry name" value="Winged helix-like DNA-binding domain superfamily/Winged helix DNA-binding domain"/>
    <property type="match status" value="1"/>
</dbReference>
<dbReference type="RefSeq" id="WP_236656910.1">
    <property type="nucleotide sequence ID" value="NZ_CP030840.1"/>
</dbReference>
<evidence type="ECO:0000256" key="2">
    <source>
        <dbReference type="PROSITE-ProRule" id="PRU01091"/>
    </source>
</evidence>
<dbReference type="InterPro" id="IPR001867">
    <property type="entry name" value="OmpR/PhoB-type_DNA-bd"/>
</dbReference>
<evidence type="ECO:0000259" key="3">
    <source>
        <dbReference type="PROSITE" id="PS51755"/>
    </source>
</evidence>
<proteinExistence type="predicted"/>
<reference evidence="4 5" key="1">
    <citation type="journal article" date="2018" name="Front. Microbiol.">
        <title>Hydrolytic Capabilities as a Key to Environmental Success: Chitinolytic and Cellulolytic Acidobacteria From Acidic Sub-arctic Soils and Boreal Peatlands.</title>
        <authorList>
            <person name="Belova S.E."/>
            <person name="Ravin N.V."/>
            <person name="Pankratov T.A."/>
            <person name="Rakitin A.L."/>
            <person name="Ivanova A.A."/>
            <person name="Beletsky A.V."/>
            <person name="Mardanov A.V."/>
            <person name="Sinninghe Damste J.S."/>
            <person name="Dedysh S.N."/>
        </authorList>
    </citation>
    <scope>NUCLEOTIDE SEQUENCE [LARGE SCALE GENOMIC DNA]</scope>
    <source>
        <strain evidence="4 5">SBC82</strain>
    </source>
</reference>
<protein>
    <submittedName>
        <fullName evidence="4">Adenylate cyclase</fullName>
    </submittedName>
</protein>
<sequence length="161" mass="18409">MRFAPSQHSGPPSPHRIYRIYRFGRFELQTRSGELLRNGHRIRLQEQPRRILSVLLENAGDLVERDQLHQSLWPADTFVDFDIGLNAAMRKLRIALDERIKNPLFIETLSRRGYRFIAPVAVFEVDAAQQPPQLFPAGAWLAAVESANTRSTIAPRAISPR</sequence>
<feature type="DNA-binding region" description="OmpR/PhoB-type" evidence="2">
    <location>
        <begin position="18"/>
        <end position="118"/>
    </location>
</feature>
<evidence type="ECO:0000313" key="5">
    <source>
        <dbReference type="Proteomes" id="UP000253606"/>
    </source>
</evidence>
<dbReference type="InterPro" id="IPR016032">
    <property type="entry name" value="Sig_transdc_resp-reg_C-effctor"/>
</dbReference>
<dbReference type="InterPro" id="IPR036388">
    <property type="entry name" value="WH-like_DNA-bd_sf"/>
</dbReference>
<dbReference type="GO" id="GO:0006355">
    <property type="term" value="P:regulation of DNA-templated transcription"/>
    <property type="evidence" value="ECO:0007669"/>
    <property type="project" value="InterPro"/>
</dbReference>
<dbReference type="Pfam" id="PF00486">
    <property type="entry name" value="Trans_reg_C"/>
    <property type="match status" value="1"/>
</dbReference>
<evidence type="ECO:0000313" key="4">
    <source>
        <dbReference type="EMBL" id="AXC13696.1"/>
    </source>
</evidence>